<evidence type="ECO:0000313" key="4">
    <source>
        <dbReference type="Proteomes" id="UP001317532"/>
    </source>
</evidence>
<dbReference type="InterPro" id="IPR006016">
    <property type="entry name" value="UspA"/>
</dbReference>
<dbReference type="PRINTS" id="PR01438">
    <property type="entry name" value="UNVRSLSTRESS"/>
</dbReference>
<accession>A0AAN2CBH5</accession>
<feature type="domain" description="UspA" evidence="2">
    <location>
        <begin position="1"/>
        <end position="126"/>
    </location>
</feature>
<organism evidence="3 4">
    <name type="scientific">Vulcanimicrobium alpinum</name>
    <dbReference type="NCBI Taxonomy" id="3016050"/>
    <lineage>
        <taxon>Bacteria</taxon>
        <taxon>Bacillati</taxon>
        <taxon>Vulcanimicrobiota</taxon>
        <taxon>Vulcanimicrobiia</taxon>
        <taxon>Vulcanimicrobiales</taxon>
        <taxon>Vulcanimicrobiaceae</taxon>
        <taxon>Vulcanimicrobium</taxon>
    </lineage>
</organism>
<dbReference type="SUPFAM" id="SSF52402">
    <property type="entry name" value="Adenine nucleotide alpha hydrolases-like"/>
    <property type="match status" value="1"/>
</dbReference>
<dbReference type="AlphaFoldDB" id="A0AAN2CBH5"/>
<dbReference type="PANTHER" id="PTHR46268:SF6">
    <property type="entry name" value="UNIVERSAL STRESS PROTEIN UP12"/>
    <property type="match status" value="1"/>
</dbReference>
<evidence type="ECO:0000259" key="2">
    <source>
        <dbReference type="Pfam" id="PF00582"/>
    </source>
</evidence>
<dbReference type="PANTHER" id="PTHR46268">
    <property type="entry name" value="STRESS RESPONSE PROTEIN NHAX"/>
    <property type="match status" value="1"/>
</dbReference>
<dbReference type="RefSeq" id="WP_317995789.1">
    <property type="nucleotide sequence ID" value="NZ_AP025523.1"/>
</dbReference>
<dbReference type="EMBL" id="AP025523">
    <property type="protein sequence ID" value="BDE08246.1"/>
    <property type="molecule type" value="Genomic_DNA"/>
</dbReference>
<proteinExistence type="inferred from homology"/>
<gene>
    <name evidence="3" type="ORF">WPS_35220</name>
</gene>
<reference evidence="3 4" key="1">
    <citation type="journal article" date="2022" name="ISME Commun">
        <title>Vulcanimicrobium alpinus gen. nov. sp. nov., the first cultivated representative of the candidate phylum 'Eremiobacterota', is a metabolically versatile aerobic anoxygenic phototroph.</title>
        <authorList>
            <person name="Yabe S."/>
            <person name="Muto K."/>
            <person name="Abe K."/>
            <person name="Yokota A."/>
            <person name="Staudigel H."/>
            <person name="Tebo B.M."/>
        </authorList>
    </citation>
    <scope>NUCLEOTIDE SEQUENCE [LARGE SCALE GENOMIC DNA]</scope>
    <source>
        <strain evidence="3 4">WC8-2</strain>
    </source>
</reference>
<dbReference type="InterPro" id="IPR014729">
    <property type="entry name" value="Rossmann-like_a/b/a_fold"/>
</dbReference>
<comment type="similarity">
    <text evidence="1">Belongs to the universal stress protein A family.</text>
</comment>
<evidence type="ECO:0000256" key="1">
    <source>
        <dbReference type="ARBA" id="ARBA00008791"/>
    </source>
</evidence>
<protein>
    <submittedName>
        <fullName evidence="3">Universal stress protein</fullName>
    </submittedName>
</protein>
<dbReference type="InterPro" id="IPR006015">
    <property type="entry name" value="Universal_stress_UspA"/>
</dbReference>
<keyword evidence="4" id="KW-1185">Reference proteome</keyword>
<evidence type="ECO:0000313" key="3">
    <source>
        <dbReference type="EMBL" id="BDE08246.1"/>
    </source>
</evidence>
<dbReference type="KEGG" id="vab:WPS_35220"/>
<dbReference type="CDD" id="cd00293">
    <property type="entry name" value="USP-like"/>
    <property type="match status" value="1"/>
</dbReference>
<sequence length="130" mass="13989">MFSHIVLAWDESNAARHAADYAFVLAEKFGSRIDIVSVPALEENAALALTLEALRIEAERRGLQTTRVVVMPADVKPESAIVKHAYDSGADVIVIGHRPLDPLERFIVGSVSERVVRAAPCAVLSVAGSE</sequence>
<dbReference type="Gene3D" id="3.40.50.620">
    <property type="entry name" value="HUPs"/>
    <property type="match status" value="1"/>
</dbReference>
<dbReference type="Pfam" id="PF00582">
    <property type="entry name" value="Usp"/>
    <property type="match status" value="1"/>
</dbReference>
<dbReference type="Proteomes" id="UP001317532">
    <property type="component" value="Chromosome"/>
</dbReference>
<name>A0AAN2CBH5_UNVUL</name>